<dbReference type="RefSeq" id="WP_160739445.1">
    <property type="nucleotide sequence ID" value="NZ_WTYQ01000003.1"/>
</dbReference>
<organism evidence="9 10">
    <name type="scientific">Altericroceibacterium indicum</name>
    <dbReference type="NCBI Taxonomy" id="374177"/>
    <lineage>
        <taxon>Bacteria</taxon>
        <taxon>Pseudomonadati</taxon>
        <taxon>Pseudomonadota</taxon>
        <taxon>Alphaproteobacteria</taxon>
        <taxon>Sphingomonadales</taxon>
        <taxon>Erythrobacteraceae</taxon>
        <taxon>Altericroceibacterium</taxon>
    </lineage>
</organism>
<dbReference type="InterPro" id="IPR023296">
    <property type="entry name" value="Glyco_hydro_beta-prop_sf"/>
</dbReference>
<evidence type="ECO:0000256" key="7">
    <source>
        <dbReference type="SAM" id="SignalP"/>
    </source>
</evidence>
<dbReference type="EMBL" id="WTYQ01000003">
    <property type="protein sequence ID" value="MXP26246.1"/>
    <property type="molecule type" value="Genomic_DNA"/>
</dbReference>
<evidence type="ECO:0000256" key="2">
    <source>
        <dbReference type="ARBA" id="ARBA00022801"/>
    </source>
</evidence>
<dbReference type="Pfam" id="PF17851">
    <property type="entry name" value="GH43_C2"/>
    <property type="match status" value="1"/>
</dbReference>
<dbReference type="Pfam" id="PF04616">
    <property type="entry name" value="Glyco_hydro_43"/>
    <property type="match status" value="1"/>
</dbReference>
<dbReference type="InterPro" id="IPR013320">
    <property type="entry name" value="ConA-like_dom_sf"/>
</dbReference>
<comment type="caution">
    <text evidence="9">The sequence shown here is derived from an EMBL/GenBank/DDBJ whole genome shotgun (WGS) entry which is preliminary data.</text>
</comment>
<feature type="signal peptide" evidence="7">
    <location>
        <begin position="1"/>
        <end position="21"/>
    </location>
</feature>
<dbReference type="Gene3D" id="2.60.120.200">
    <property type="match status" value="1"/>
</dbReference>
<dbReference type="GO" id="GO:0005975">
    <property type="term" value="P:carbohydrate metabolic process"/>
    <property type="evidence" value="ECO:0007669"/>
    <property type="project" value="InterPro"/>
</dbReference>
<evidence type="ECO:0000256" key="1">
    <source>
        <dbReference type="ARBA" id="ARBA00009865"/>
    </source>
</evidence>
<dbReference type="Gene3D" id="2.115.10.20">
    <property type="entry name" value="Glycosyl hydrolase domain, family 43"/>
    <property type="match status" value="1"/>
</dbReference>
<protein>
    <submittedName>
        <fullName evidence="9">Family 43 glycosylhydrolase</fullName>
    </submittedName>
</protein>
<keyword evidence="2 6" id="KW-0378">Hydrolase</keyword>
<feature type="active site" description="Proton acceptor" evidence="4">
    <location>
        <position position="44"/>
    </location>
</feature>
<feature type="domain" description="Beta-xylosidase C-terminal Concanavalin A-like" evidence="8">
    <location>
        <begin position="317"/>
        <end position="511"/>
    </location>
</feature>
<proteinExistence type="inferred from homology"/>
<evidence type="ECO:0000313" key="10">
    <source>
        <dbReference type="Proteomes" id="UP000460561"/>
    </source>
</evidence>
<evidence type="ECO:0000256" key="4">
    <source>
        <dbReference type="PIRSR" id="PIRSR606710-1"/>
    </source>
</evidence>
<dbReference type="GO" id="GO:0004553">
    <property type="term" value="F:hydrolase activity, hydrolyzing O-glycosyl compounds"/>
    <property type="evidence" value="ECO:0007669"/>
    <property type="project" value="InterPro"/>
</dbReference>
<dbReference type="InterPro" id="IPR006710">
    <property type="entry name" value="Glyco_hydro_43"/>
</dbReference>
<dbReference type="SUPFAM" id="SSF49899">
    <property type="entry name" value="Concanavalin A-like lectins/glucanases"/>
    <property type="match status" value="1"/>
</dbReference>
<dbReference type="PANTHER" id="PTHR42812">
    <property type="entry name" value="BETA-XYLOSIDASE"/>
    <property type="match status" value="1"/>
</dbReference>
<evidence type="ECO:0000256" key="5">
    <source>
        <dbReference type="PIRSR" id="PIRSR606710-2"/>
    </source>
</evidence>
<dbReference type="PANTHER" id="PTHR42812:SF12">
    <property type="entry name" value="BETA-XYLOSIDASE-RELATED"/>
    <property type="match status" value="1"/>
</dbReference>
<keyword evidence="7" id="KW-0732">Signal</keyword>
<dbReference type="InterPro" id="IPR051795">
    <property type="entry name" value="Glycosyl_Hydrlase_43"/>
</dbReference>
<gene>
    <name evidence="9" type="ORF">GRI39_09380</name>
</gene>
<dbReference type="InterPro" id="IPR041542">
    <property type="entry name" value="GH43_C2"/>
</dbReference>
<evidence type="ECO:0000256" key="6">
    <source>
        <dbReference type="RuleBase" id="RU361187"/>
    </source>
</evidence>
<name>A0A845ACG4_9SPHN</name>
<dbReference type="Proteomes" id="UP000460561">
    <property type="component" value="Unassembled WGS sequence"/>
</dbReference>
<dbReference type="CDD" id="cd09001">
    <property type="entry name" value="GH43_FsAxh1-like"/>
    <property type="match status" value="1"/>
</dbReference>
<evidence type="ECO:0000256" key="3">
    <source>
        <dbReference type="ARBA" id="ARBA00023295"/>
    </source>
</evidence>
<sequence>MKALYCMPALALAAIAVPSSAQVWQSDQGNGTFRNPVLYADYPDPDVIRVGDDFFFATTTFVNVPGITILHSKDLVNWEIYSHVIDRIEGMPQYDLKDGNAYRKGLFATSLRHHNGRYYLVVTPVGLNTRIYYADDPKGPWKFHELDREAFDPGFFIDDDGTGYIATAVNSDGTITLLTLDKDYRKVVRSREIHYIKGAEGSKIIKRDGWYYLFNAIPPRMALTVSRARSLDGPWETREQIDDQTGGHQGALVDLPNGDWFGFVMVDSGAIGRMTNFSPVFWQDGWPVWGTPDAPGKVPEIARKPIQGYAPAQPASSDDFSQPTLGLQWQWNHNPDNTRWSLSERPGFLRLHATQADSLWSARNTLVQKAQGPRSRAEVKLDLSHISAGDRCGFGTFGQHSATLSANRTSNGALFVDMSVITSTLEGPVEEQRTKQPLTSGNTLWMAVDADFINDTGALSYSADGKNWTPIGGTFPLSFAWRTGTFQGEQFAISCFSTNSQGGYLDVDSFTLMPPPATTNGVDE</sequence>
<dbReference type="OrthoDB" id="9801455at2"/>
<feature type="site" description="Important for catalytic activity, responsible for pKa modulation of the active site Glu and correct orientation of both the proton donor and substrate" evidence="5">
    <location>
        <position position="152"/>
    </location>
</feature>
<dbReference type="SUPFAM" id="SSF75005">
    <property type="entry name" value="Arabinanase/levansucrase/invertase"/>
    <property type="match status" value="1"/>
</dbReference>
<evidence type="ECO:0000313" key="9">
    <source>
        <dbReference type="EMBL" id="MXP26246.1"/>
    </source>
</evidence>
<feature type="chain" id="PRO_5032308550" evidence="7">
    <location>
        <begin position="22"/>
        <end position="524"/>
    </location>
</feature>
<feature type="active site" description="Proton donor" evidence="4">
    <location>
        <position position="200"/>
    </location>
</feature>
<keyword evidence="10" id="KW-1185">Reference proteome</keyword>
<reference evidence="9 10" key="1">
    <citation type="submission" date="2019-12" db="EMBL/GenBank/DDBJ databases">
        <title>Genomic-based taxomic classification of the family Erythrobacteraceae.</title>
        <authorList>
            <person name="Xu L."/>
        </authorList>
    </citation>
    <scope>NUCLEOTIDE SEQUENCE [LARGE SCALE GENOMIC DNA]</scope>
    <source>
        <strain evidence="9 10">DSM 18604</strain>
    </source>
</reference>
<evidence type="ECO:0000259" key="8">
    <source>
        <dbReference type="Pfam" id="PF17851"/>
    </source>
</evidence>
<comment type="similarity">
    <text evidence="1 6">Belongs to the glycosyl hydrolase 43 family.</text>
</comment>
<dbReference type="AlphaFoldDB" id="A0A845ACG4"/>
<keyword evidence="3 6" id="KW-0326">Glycosidase</keyword>
<accession>A0A845ACG4</accession>